<reference evidence="6 7" key="1">
    <citation type="submission" date="2013-07" db="EMBL/GenBank/DDBJ databases">
        <title>Comparative Genomic and Metabolomic Analysis of Twelve Strains of Pseudoalteromonas luteoviolacea.</title>
        <authorList>
            <person name="Vynne N.G."/>
            <person name="Mansson M."/>
            <person name="Gram L."/>
        </authorList>
    </citation>
    <scope>NUCLEOTIDE SEQUENCE [LARGE SCALE GENOMIC DNA]</scope>
    <source>
        <strain evidence="6 7">CPMOR-1</strain>
    </source>
</reference>
<dbReference type="AlphaFoldDB" id="A0A167JYH7"/>
<feature type="domain" description="Signal transduction histidine kinase subgroup 3 dimerisation and phosphoacceptor" evidence="5">
    <location>
        <begin position="182"/>
        <end position="238"/>
    </location>
</feature>
<evidence type="ECO:0000256" key="4">
    <source>
        <dbReference type="SAM" id="Phobius"/>
    </source>
</evidence>
<keyword evidence="1" id="KW-0808">Transferase</keyword>
<evidence type="ECO:0000259" key="5">
    <source>
        <dbReference type="Pfam" id="PF07730"/>
    </source>
</evidence>
<dbReference type="PANTHER" id="PTHR24421">
    <property type="entry name" value="NITRATE/NITRITE SENSOR PROTEIN NARX-RELATED"/>
    <property type="match status" value="1"/>
</dbReference>
<proteinExistence type="predicted"/>
<dbReference type="Pfam" id="PF07730">
    <property type="entry name" value="HisKA_3"/>
    <property type="match status" value="1"/>
</dbReference>
<keyword evidence="2" id="KW-0418">Kinase</keyword>
<dbReference type="GO" id="GO:0046983">
    <property type="term" value="F:protein dimerization activity"/>
    <property type="evidence" value="ECO:0007669"/>
    <property type="project" value="InterPro"/>
</dbReference>
<dbReference type="PATRIC" id="fig|1365248.3.peg.3478"/>
<evidence type="ECO:0000256" key="2">
    <source>
        <dbReference type="ARBA" id="ARBA00022777"/>
    </source>
</evidence>
<gene>
    <name evidence="6" type="ORF">N473_21965</name>
</gene>
<comment type="caution">
    <text evidence="6">The sequence shown here is derived from an EMBL/GenBank/DDBJ whole genome shotgun (WGS) entry which is preliminary data.</text>
</comment>
<dbReference type="EMBL" id="AUYC01000036">
    <property type="protein sequence ID" value="KZN61857.1"/>
    <property type="molecule type" value="Genomic_DNA"/>
</dbReference>
<evidence type="ECO:0000256" key="3">
    <source>
        <dbReference type="ARBA" id="ARBA00023012"/>
    </source>
</evidence>
<protein>
    <recommendedName>
        <fullName evidence="5">Signal transduction histidine kinase subgroup 3 dimerisation and phosphoacceptor domain-containing protein</fullName>
    </recommendedName>
</protein>
<dbReference type="GO" id="GO:0016020">
    <property type="term" value="C:membrane"/>
    <property type="evidence" value="ECO:0007669"/>
    <property type="project" value="InterPro"/>
</dbReference>
<dbReference type="InterPro" id="IPR036890">
    <property type="entry name" value="HATPase_C_sf"/>
</dbReference>
<feature type="transmembrane region" description="Helical" evidence="4">
    <location>
        <begin position="84"/>
        <end position="115"/>
    </location>
</feature>
<feature type="transmembrane region" description="Helical" evidence="4">
    <location>
        <begin position="127"/>
        <end position="145"/>
    </location>
</feature>
<dbReference type="InterPro" id="IPR050482">
    <property type="entry name" value="Sensor_HK_TwoCompSys"/>
</dbReference>
<keyword evidence="4" id="KW-1133">Transmembrane helix</keyword>
<evidence type="ECO:0000313" key="7">
    <source>
        <dbReference type="Proteomes" id="UP000076486"/>
    </source>
</evidence>
<dbReference type="PROSITE" id="PS51257">
    <property type="entry name" value="PROKAR_LIPOPROTEIN"/>
    <property type="match status" value="1"/>
</dbReference>
<evidence type="ECO:0000313" key="6">
    <source>
        <dbReference type="EMBL" id="KZN61857.1"/>
    </source>
</evidence>
<keyword evidence="4" id="KW-0812">Transmembrane</keyword>
<feature type="transmembrane region" description="Helical" evidence="4">
    <location>
        <begin position="36"/>
        <end position="54"/>
    </location>
</feature>
<organism evidence="6 7">
    <name type="scientific">Pseudoalteromonas luteoviolacea CPMOR-1</name>
    <dbReference type="NCBI Taxonomy" id="1365248"/>
    <lineage>
        <taxon>Bacteria</taxon>
        <taxon>Pseudomonadati</taxon>
        <taxon>Pseudomonadota</taxon>
        <taxon>Gammaproteobacteria</taxon>
        <taxon>Alteromonadales</taxon>
        <taxon>Pseudoalteromonadaceae</taxon>
        <taxon>Pseudoalteromonas</taxon>
    </lineage>
</organism>
<dbReference type="RefSeq" id="WP_063368850.1">
    <property type="nucleotide sequence ID" value="NZ_AUYC01000036.1"/>
</dbReference>
<feature type="transmembrane region" description="Helical" evidence="4">
    <location>
        <begin position="12"/>
        <end position="30"/>
    </location>
</feature>
<dbReference type="InterPro" id="IPR011712">
    <property type="entry name" value="Sig_transdc_His_kin_sub3_dim/P"/>
</dbReference>
<dbReference type="Proteomes" id="UP000076486">
    <property type="component" value="Unassembled WGS sequence"/>
</dbReference>
<dbReference type="GO" id="GO:0000155">
    <property type="term" value="F:phosphorelay sensor kinase activity"/>
    <property type="evidence" value="ECO:0007669"/>
    <property type="project" value="InterPro"/>
</dbReference>
<keyword evidence="3" id="KW-0902">Two-component regulatory system</keyword>
<accession>A0A167JYH7</accession>
<name>A0A167JYH7_9GAMM</name>
<sequence>MDTQIRHTTDWRFSTIASWLGVTCACAYFANSPIALMLQLPVSLLILLLLFYVLKHPNKHVFYVALGYFALILGLIPLTSTSLLFIHLVMFAAVFSPHFSFAKIMAVIILAMGVYGIEHFDRWQGDIPWVTFVVWLFFCSMNWFVSRRIVESLNMHYQSRQNYKELKATQHMMGAMSALHARQHISRELHDSLGHKLTALSIHLDFVKRIAPDEIAETVNTCHQLSQQALTEVRDIVSCERSDKALLKQALEGIFALTPTLACTLDMEVKAAMISQQHALCIVRFCQEMVSNTLKHTQAQQFYFKVQIVRQSGRQYVLAKAWHSHPESCIPKAGNGLSGLKERMEQYHGDFKQLLDGHCLINMISLPLEQGGKH</sequence>
<keyword evidence="4" id="KW-0472">Membrane</keyword>
<dbReference type="Gene3D" id="1.20.5.1930">
    <property type="match status" value="1"/>
</dbReference>
<dbReference type="PANTHER" id="PTHR24421:SF59">
    <property type="entry name" value="OXYGEN SENSOR HISTIDINE KINASE NREB"/>
    <property type="match status" value="1"/>
</dbReference>
<evidence type="ECO:0000256" key="1">
    <source>
        <dbReference type="ARBA" id="ARBA00022679"/>
    </source>
</evidence>
<feature type="transmembrane region" description="Helical" evidence="4">
    <location>
        <begin position="61"/>
        <end position="78"/>
    </location>
</feature>
<dbReference type="Gene3D" id="3.30.565.10">
    <property type="entry name" value="Histidine kinase-like ATPase, C-terminal domain"/>
    <property type="match status" value="1"/>
</dbReference>